<dbReference type="InterPro" id="IPR052155">
    <property type="entry name" value="Biofilm_reg_signaling"/>
</dbReference>
<dbReference type="CDD" id="cd00130">
    <property type="entry name" value="PAS"/>
    <property type="match status" value="1"/>
</dbReference>
<reference evidence="7 8" key="2">
    <citation type="journal article" date="2015" name="Stand. Genomic Sci.">
        <title>Draft genome sequence of Cellulomonas carbonis T26(T) and comparative analysis of six Cellulomonas genomes.</title>
        <authorList>
            <person name="Zhuang W."/>
            <person name="Zhang S."/>
            <person name="Xia X."/>
            <person name="Wang G."/>
        </authorList>
    </citation>
    <scope>NUCLEOTIDE SEQUENCE [LARGE SCALE GENOMIC DNA]</scope>
    <source>
        <strain evidence="7 8">T26</strain>
    </source>
</reference>
<dbReference type="Pfam" id="PF00990">
    <property type="entry name" value="GGDEF"/>
    <property type="match status" value="1"/>
</dbReference>
<proteinExistence type="predicted"/>
<dbReference type="PROSITE" id="PS50887">
    <property type="entry name" value="GGDEF"/>
    <property type="match status" value="1"/>
</dbReference>
<dbReference type="NCBIfam" id="TIGR00254">
    <property type="entry name" value="GGDEF"/>
    <property type="match status" value="1"/>
</dbReference>
<evidence type="ECO:0000313" key="7">
    <source>
        <dbReference type="EMBL" id="KGM12159.1"/>
    </source>
</evidence>
<organism evidence="7 8">
    <name type="scientific">Cellulomonas carbonis T26</name>
    <dbReference type="NCBI Taxonomy" id="947969"/>
    <lineage>
        <taxon>Bacteria</taxon>
        <taxon>Bacillati</taxon>
        <taxon>Actinomycetota</taxon>
        <taxon>Actinomycetes</taxon>
        <taxon>Micrococcales</taxon>
        <taxon>Cellulomonadaceae</taxon>
        <taxon>Cellulomonas</taxon>
    </lineage>
</organism>
<feature type="region of interest" description="Disordered" evidence="1">
    <location>
        <begin position="731"/>
        <end position="838"/>
    </location>
</feature>
<feature type="domain" description="EAL" evidence="5">
    <location>
        <begin position="484"/>
        <end position="735"/>
    </location>
</feature>
<dbReference type="InterPro" id="IPR000160">
    <property type="entry name" value="GGDEF_dom"/>
</dbReference>
<dbReference type="SUPFAM" id="SSF141868">
    <property type="entry name" value="EAL domain-like"/>
    <property type="match status" value="1"/>
</dbReference>
<dbReference type="PROSITE" id="PS50112">
    <property type="entry name" value="PAS"/>
    <property type="match status" value="1"/>
</dbReference>
<dbReference type="CDD" id="cd01948">
    <property type="entry name" value="EAL"/>
    <property type="match status" value="1"/>
</dbReference>
<dbReference type="SMART" id="SM00091">
    <property type="entry name" value="PAS"/>
    <property type="match status" value="2"/>
</dbReference>
<dbReference type="Gene3D" id="3.30.70.270">
    <property type="match status" value="1"/>
</dbReference>
<dbReference type="InterPro" id="IPR035919">
    <property type="entry name" value="EAL_sf"/>
</dbReference>
<dbReference type="InterPro" id="IPR043128">
    <property type="entry name" value="Rev_trsase/Diguanyl_cyclase"/>
</dbReference>
<feature type="compositionally biased region" description="Low complexity" evidence="1">
    <location>
        <begin position="740"/>
        <end position="751"/>
    </location>
</feature>
<feature type="compositionally biased region" description="Pro residues" evidence="1">
    <location>
        <begin position="767"/>
        <end position="799"/>
    </location>
</feature>
<keyword evidence="2" id="KW-1133">Transmembrane helix</keyword>
<dbReference type="NCBIfam" id="TIGR00229">
    <property type="entry name" value="sensory_box"/>
    <property type="match status" value="1"/>
</dbReference>
<keyword evidence="2" id="KW-0812">Transmembrane</keyword>
<dbReference type="PROSITE" id="PS50883">
    <property type="entry name" value="EAL"/>
    <property type="match status" value="1"/>
</dbReference>
<evidence type="ECO:0000256" key="1">
    <source>
        <dbReference type="SAM" id="MobiDB-lite"/>
    </source>
</evidence>
<feature type="domain" description="PAC" evidence="4">
    <location>
        <begin position="257"/>
        <end position="309"/>
    </location>
</feature>
<sequence length="838" mass="87523">MGPDGRLSAGAVVPTVTALILLIVLGLVLTWASRRAAHAARRRDARIADLERHLRAVLDGTRDAVLVHADDGGVIAAGAAAAALLDVPVEQVLGVPVAELPVAWVTDDGSRVDPATVFARDVHVGPASRPPTVVGAVPATGAPVRWVQVSTEAVSTPDGRRELVTSFSDQTGPREIRAALARSEKQFQAAMENAPIGMALLDPRWRLEQVNAALAQLLGTTPEALRGRDLSALSHPEDRATERSAVHRLLSGEAQRFSTEKRYLRTDGQTVWAVLDVVLVRTEHGAPETFVAQVRDVTEARLQAEMLAHRAMHDPLTGLANRAHMHEVLTRALDHPDASGRVALLLVDLDEFKQINDRFGHPTGDEVLVHVGGVLRAATAGRGTVARLGGDEFVVVVEDPDAARVAFEIAGSIHTALRNPIRTQRRRLPVGASVGVAVADAGLTAGGAPAVLAAADTALYRAKAAGKHRTEVWEPSMGSSAGTRHGAAAELQAAIDAGQLLLHYQPTVDLSTGDVVGHEALVRWQHPERGLLLPGAFLATVDETGLGAALGATVIRQAVQYLARTADLGRWVSVNVSARHLGDGEFVRMVVEEVRAHGIAQGRLVVELVESELGEPGSRTRHDIDELRAAGVPVLLDDFGTGAAPLAYLRDLPVDGVKLDMSYAAGIPDDPAATRVILGLGAMAQHMDMVTIAAGIETAAQAQLLQRSGWRYGQGWFFGAGQSEPVQQLTHLPATDEPGPDAGPQDPGQAGRPAVDPPAATVAGPSGPSPRPAGPSGPSPRPAGPSGPSPRPAGPPAASTPPAVVPGRGGPVTGTSDAVPQQRAPAGMRIPVLEPLDG</sequence>
<reference evidence="7 8" key="1">
    <citation type="submission" date="2013-08" db="EMBL/GenBank/DDBJ databases">
        <title>Genome sequencing of Cellulomonas carbonis T26.</title>
        <authorList>
            <person name="Chen F."/>
            <person name="Li Y."/>
            <person name="Wang G."/>
        </authorList>
    </citation>
    <scope>NUCLEOTIDE SEQUENCE [LARGE SCALE GENOMIC DNA]</scope>
    <source>
        <strain evidence="7 8">T26</strain>
    </source>
</reference>
<dbReference type="SMART" id="SM00267">
    <property type="entry name" value="GGDEF"/>
    <property type="match status" value="1"/>
</dbReference>
<keyword evidence="8" id="KW-1185">Reference proteome</keyword>
<feature type="domain" description="PAS" evidence="3">
    <location>
        <begin position="183"/>
        <end position="253"/>
    </location>
</feature>
<dbReference type="CDD" id="cd01949">
    <property type="entry name" value="GGDEF"/>
    <property type="match status" value="1"/>
</dbReference>
<dbReference type="SUPFAM" id="SSF55785">
    <property type="entry name" value="PYP-like sensor domain (PAS domain)"/>
    <property type="match status" value="2"/>
</dbReference>
<feature type="transmembrane region" description="Helical" evidence="2">
    <location>
        <begin position="12"/>
        <end position="33"/>
    </location>
</feature>
<dbReference type="Gene3D" id="3.30.450.20">
    <property type="entry name" value="PAS domain"/>
    <property type="match status" value="2"/>
</dbReference>
<name>A0A0A0BYC4_9CELL</name>
<dbReference type="InterPro" id="IPR001610">
    <property type="entry name" value="PAC"/>
</dbReference>
<dbReference type="Gene3D" id="3.20.20.450">
    <property type="entry name" value="EAL domain"/>
    <property type="match status" value="1"/>
</dbReference>
<dbReference type="EMBL" id="AXCY01000008">
    <property type="protein sequence ID" value="KGM12159.1"/>
    <property type="molecule type" value="Genomic_DNA"/>
</dbReference>
<dbReference type="PANTHER" id="PTHR44757:SF2">
    <property type="entry name" value="BIOFILM ARCHITECTURE MAINTENANCE PROTEIN MBAA"/>
    <property type="match status" value="1"/>
</dbReference>
<dbReference type="Pfam" id="PF08448">
    <property type="entry name" value="PAS_4"/>
    <property type="match status" value="1"/>
</dbReference>
<dbReference type="Pfam" id="PF00563">
    <property type="entry name" value="EAL"/>
    <property type="match status" value="1"/>
</dbReference>
<dbReference type="InterPro" id="IPR035965">
    <property type="entry name" value="PAS-like_dom_sf"/>
</dbReference>
<dbReference type="PANTHER" id="PTHR44757">
    <property type="entry name" value="DIGUANYLATE CYCLASE DGCP"/>
    <property type="match status" value="1"/>
</dbReference>
<feature type="domain" description="GGDEF" evidence="6">
    <location>
        <begin position="340"/>
        <end position="475"/>
    </location>
</feature>
<dbReference type="InterPro" id="IPR029787">
    <property type="entry name" value="Nucleotide_cyclase"/>
</dbReference>
<evidence type="ECO:0000259" key="4">
    <source>
        <dbReference type="PROSITE" id="PS50113"/>
    </source>
</evidence>
<protein>
    <submittedName>
        <fullName evidence="7">Diguanylate cyclase</fullName>
    </submittedName>
</protein>
<dbReference type="PROSITE" id="PS50113">
    <property type="entry name" value="PAC"/>
    <property type="match status" value="1"/>
</dbReference>
<dbReference type="InterPro" id="IPR001633">
    <property type="entry name" value="EAL_dom"/>
</dbReference>
<comment type="caution">
    <text evidence="7">The sequence shown here is derived from an EMBL/GenBank/DDBJ whole genome shotgun (WGS) entry which is preliminary data.</text>
</comment>
<dbReference type="AlphaFoldDB" id="A0A0A0BYC4"/>
<dbReference type="InterPro" id="IPR000014">
    <property type="entry name" value="PAS"/>
</dbReference>
<dbReference type="InterPro" id="IPR000700">
    <property type="entry name" value="PAS-assoc_C"/>
</dbReference>
<dbReference type="SUPFAM" id="SSF55073">
    <property type="entry name" value="Nucleotide cyclase"/>
    <property type="match status" value="1"/>
</dbReference>
<dbReference type="InterPro" id="IPR013656">
    <property type="entry name" value="PAS_4"/>
</dbReference>
<evidence type="ECO:0000256" key="2">
    <source>
        <dbReference type="SAM" id="Phobius"/>
    </source>
</evidence>
<gene>
    <name evidence="7" type="ORF">N868_01950</name>
</gene>
<evidence type="ECO:0000259" key="6">
    <source>
        <dbReference type="PROSITE" id="PS50887"/>
    </source>
</evidence>
<accession>A0A0A0BYC4</accession>
<evidence type="ECO:0000259" key="5">
    <source>
        <dbReference type="PROSITE" id="PS50883"/>
    </source>
</evidence>
<dbReference type="SMART" id="SM00086">
    <property type="entry name" value="PAC"/>
    <property type="match status" value="1"/>
</dbReference>
<evidence type="ECO:0000313" key="8">
    <source>
        <dbReference type="Proteomes" id="UP000029839"/>
    </source>
</evidence>
<dbReference type="SMART" id="SM00052">
    <property type="entry name" value="EAL"/>
    <property type="match status" value="1"/>
</dbReference>
<dbReference type="Proteomes" id="UP000029839">
    <property type="component" value="Unassembled WGS sequence"/>
</dbReference>
<keyword evidence="2" id="KW-0472">Membrane</keyword>
<evidence type="ECO:0000259" key="3">
    <source>
        <dbReference type="PROSITE" id="PS50112"/>
    </source>
</evidence>